<evidence type="ECO:0000256" key="2">
    <source>
        <dbReference type="ARBA" id="ARBA00022448"/>
    </source>
</evidence>
<feature type="domain" description="Major facilitator superfamily (MFS) profile" evidence="9">
    <location>
        <begin position="698"/>
        <end position="1194"/>
    </location>
</feature>
<dbReference type="InterPro" id="IPR020846">
    <property type="entry name" value="MFS_dom"/>
</dbReference>
<dbReference type="GeneID" id="39735472"/>
<dbReference type="RefSeq" id="XP_028532378.1">
    <property type="nucleotide sequence ID" value="XM_028675828.1"/>
</dbReference>
<dbReference type="OrthoDB" id="6770063at2759"/>
<feature type="transmembrane region" description="Helical" evidence="8">
    <location>
        <begin position="694"/>
        <end position="716"/>
    </location>
</feature>
<evidence type="ECO:0000313" key="10">
    <source>
        <dbReference type="EMBL" id="CRG99371.1"/>
    </source>
</evidence>
<evidence type="ECO:0000256" key="4">
    <source>
        <dbReference type="ARBA" id="ARBA00022989"/>
    </source>
</evidence>
<evidence type="ECO:0000256" key="8">
    <source>
        <dbReference type="SAM" id="Phobius"/>
    </source>
</evidence>
<feature type="transmembrane region" description="Helical" evidence="8">
    <location>
        <begin position="1029"/>
        <end position="1055"/>
    </location>
</feature>
<feature type="transmembrane region" description="Helical" evidence="8">
    <location>
        <begin position="1067"/>
        <end position="1085"/>
    </location>
</feature>
<keyword evidence="2" id="KW-0813">Transport</keyword>
<feature type="transmembrane region" description="Helical" evidence="8">
    <location>
        <begin position="763"/>
        <end position="780"/>
    </location>
</feature>
<dbReference type="Gene3D" id="1.20.1250.20">
    <property type="entry name" value="MFS general substrate transporter like domains"/>
    <property type="match status" value="1"/>
</dbReference>
<evidence type="ECO:0000256" key="1">
    <source>
        <dbReference type="ARBA" id="ARBA00004141"/>
    </source>
</evidence>
<keyword evidence="11" id="KW-1185">Reference proteome</keyword>
<proteinExistence type="inferred from homology"/>
<organism evidence="10 11">
    <name type="scientific">Plasmodium relictum</name>
    <dbReference type="NCBI Taxonomy" id="85471"/>
    <lineage>
        <taxon>Eukaryota</taxon>
        <taxon>Sar</taxon>
        <taxon>Alveolata</taxon>
        <taxon>Apicomplexa</taxon>
        <taxon>Aconoidasida</taxon>
        <taxon>Haemosporida</taxon>
        <taxon>Plasmodiidae</taxon>
        <taxon>Plasmodium</taxon>
        <taxon>Plasmodium (Haemamoeba)</taxon>
    </lineage>
</organism>
<dbReference type="GO" id="GO:0016020">
    <property type="term" value="C:membrane"/>
    <property type="evidence" value="ECO:0007669"/>
    <property type="project" value="UniProtKB-SubCell"/>
</dbReference>
<dbReference type="InterPro" id="IPR036259">
    <property type="entry name" value="MFS_trans_sf"/>
</dbReference>
<dbReference type="Pfam" id="PF07690">
    <property type="entry name" value="MFS_1"/>
    <property type="match status" value="1"/>
</dbReference>
<dbReference type="PROSITE" id="PS50850">
    <property type="entry name" value="MFS"/>
    <property type="match status" value="1"/>
</dbReference>
<keyword evidence="10" id="KW-0762">Sugar transport</keyword>
<comment type="subcellular location">
    <subcellularLocation>
        <location evidence="1">Membrane</location>
        <topology evidence="1">Multi-pass membrane protein</topology>
    </subcellularLocation>
</comment>
<gene>
    <name evidence="10" type="ORF">PRELSG_0713500</name>
</gene>
<sequence>MDEDIKLIKKNDNTYNNNYLNKKINEMEKNNYNNGKDLINQLNNSNISLMSNCSNENNESSFSIKNTKCGIKEQNRKMVNEKQIIINTSLSNNINCKTSLKKNTIFNVEKNKNNKNIVYSSLNTNNKNSEYSSDLERISYDKNNNSGTVSLGNYTICEGYDKDLVKTSMHINRDNSSLKNCNKKNISSGLINLDKIQSVRYNNNNKHNSHNNNNNKHNNPNNNHNHNNYNLMNNKNNSNNNICYGTLTDNLSNYYPLSDYRKNKNDFNFIHTKNKVNNDKYFIINSKNYYDNKLYNQSANKQDIFIKLNNNIENFRDSNIKKNIVMHGRTKSKNNRNDYCWKIMNELENKKFNINYDNIDNINYNKNHNTPIKSNLYHINNNDSHNKDNINYIKNYDINYNKFNTPYITNSNSNIAIAKYRNNYNIIYKQDALNYNKDNITYKKKNVYNDQNIDNVQKNINYNSFKNNLNILKKNEDNNNFVMDKKKEQINLHSKNDYKIKDKKLNELNICYKQESGNESNFSDPIKSDLFKTTQYDELDKTNIIKIIPNNNNNNLEEKKKGENVENENSNNIKSIDDLHNFLNAVNEYESLNKKKVKTVYIQDDANMPRKCKINYYQKRGSFNYSGLLTSMVSSILTQQNDIKIEESKCFDSSWNDNKYEYTLLHQIVETEKKDKIVSNKMEDLQEKSSFDKLLYLTLTLMICISILCNYDHGAIPVTLEEIQKDFPLSYIEQSLLGSLVYFGLIIGTIIASVLFELLSAKLLVTISIILLSISLYIFSHANCIAFMYISRFVNGLCQAIPVVYLPVWVDQFSPDEKATQWMSYIQLASIGGTVFGYFLGGILSNNNNSHHQNDSIFSNLSLFTTWRSPFLIQAFLLLPIFLIMIFVPSDKINITSSNSDVDKSNENNSGEYIYDKESSHNNQSSKMDYSFKNISNFTDKQKYKRSRSLYESKNSTVRMNFNRSATYIMGKKTNVLKKTFKEVKKLLKNRLYIIITLGMSNLYFVVTGIQFWITEYMSVVLLTEKIKIVTVSTLCFLTSPTSGVWFGGFVCDLFGGYKNTNYSKTIKVATAFAISACIFGILSAHLNNFILFSISLWLCLFTGSALVPVAVGMLLSCVDNHQKSLSSAVSQVIYNVFGWFSAPLLSGIIMDIMHKYTNDNRLALKTGFTMILYSSSIGFLLLLYANFLDFSDKKENDELLELEEPLK</sequence>
<evidence type="ECO:0000256" key="3">
    <source>
        <dbReference type="ARBA" id="ARBA00022692"/>
    </source>
</evidence>
<dbReference type="EMBL" id="LN835302">
    <property type="protein sequence ID" value="CRG99371.1"/>
    <property type="molecule type" value="Genomic_DNA"/>
</dbReference>
<protein>
    <submittedName>
        <fullName evidence="10">Sugar transporter, putative</fullName>
    </submittedName>
</protein>
<feature type="transmembrane region" description="Helical" evidence="8">
    <location>
        <begin position="992"/>
        <end position="1014"/>
    </location>
</feature>
<evidence type="ECO:0000313" key="11">
    <source>
        <dbReference type="Proteomes" id="UP000220158"/>
    </source>
</evidence>
<evidence type="ECO:0000256" key="5">
    <source>
        <dbReference type="ARBA" id="ARBA00023136"/>
    </source>
</evidence>
<evidence type="ECO:0000256" key="6">
    <source>
        <dbReference type="ARBA" id="ARBA00024338"/>
    </source>
</evidence>
<feature type="transmembrane region" description="Helical" evidence="8">
    <location>
        <begin position="822"/>
        <end position="844"/>
    </location>
</feature>
<dbReference type="KEGG" id="prel:PRELSG_0713500"/>
<dbReference type="AlphaFoldDB" id="A0A1J1H704"/>
<evidence type="ECO:0000256" key="7">
    <source>
        <dbReference type="SAM" id="MobiDB-lite"/>
    </source>
</evidence>
<comment type="similarity">
    <text evidence="6">Belongs to the major facilitator superfamily. Spinster (TC 2.A.1.49) family.</text>
</comment>
<keyword evidence="5 8" id="KW-0472">Membrane</keyword>
<keyword evidence="4 8" id="KW-1133">Transmembrane helix</keyword>
<dbReference type="PANTHER" id="PTHR23505">
    <property type="entry name" value="SPINSTER"/>
    <property type="match status" value="1"/>
</dbReference>
<evidence type="ECO:0000259" key="9">
    <source>
        <dbReference type="PROSITE" id="PS50850"/>
    </source>
</evidence>
<feature type="region of interest" description="Disordered" evidence="7">
    <location>
        <begin position="898"/>
        <end position="924"/>
    </location>
</feature>
<feature type="region of interest" description="Disordered" evidence="7">
    <location>
        <begin position="202"/>
        <end position="232"/>
    </location>
</feature>
<reference evidence="10 11" key="1">
    <citation type="submission" date="2015-04" db="EMBL/GenBank/DDBJ databases">
        <authorList>
            <consortium name="Pathogen Informatics"/>
        </authorList>
    </citation>
    <scope>NUCLEOTIDE SEQUENCE [LARGE SCALE GENOMIC DNA]</scope>
    <source>
        <strain evidence="10 11">SGS1</strain>
    </source>
</reference>
<dbReference type="Proteomes" id="UP000220158">
    <property type="component" value="Chromosome 7"/>
</dbReference>
<feature type="transmembrane region" description="Helical" evidence="8">
    <location>
        <begin position="871"/>
        <end position="888"/>
    </location>
</feature>
<dbReference type="InterPro" id="IPR011701">
    <property type="entry name" value="MFS"/>
</dbReference>
<dbReference type="PANTHER" id="PTHR23505:SF9">
    <property type="entry name" value="PROTEIN, PUTATIVE-RELATED"/>
    <property type="match status" value="1"/>
</dbReference>
<name>A0A1J1H704_PLARL</name>
<dbReference type="SUPFAM" id="SSF103473">
    <property type="entry name" value="MFS general substrate transporter"/>
    <property type="match status" value="1"/>
</dbReference>
<dbReference type="InterPro" id="IPR044770">
    <property type="entry name" value="MFS_spinster-like"/>
</dbReference>
<dbReference type="GO" id="GO:0022857">
    <property type="term" value="F:transmembrane transporter activity"/>
    <property type="evidence" value="ECO:0007669"/>
    <property type="project" value="InterPro"/>
</dbReference>
<feature type="transmembrane region" description="Helical" evidence="8">
    <location>
        <begin position="736"/>
        <end position="756"/>
    </location>
</feature>
<dbReference type="CDD" id="cd06174">
    <property type="entry name" value="MFS"/>
    <property type="match status" value="1"/>
</dbReference>
<accession>A0A1J1H704</accession>
<feature type="transmembrane region" description="Helical" evidence="8">
    <location>
        <begin position="1171"/>
        <end position="1189"/>
    </location>
</feature>
<feature type="transmembrane region" description="Helical" evidence="8">
    <location>
        <begin position="1091"/>
        <end position="1112"/>
    </location>
</feature>
<keyword evidence="3 8" id="KW-0812">Transmembrane</keyword>
<dbReference type="VEuPathDB" id="PlasmoDB:PRELSG_0713500"/>
<feature type="transmembrane region" description="Helical" evidence="8">
    <location>
        <begin position="1133"/>
        <end position="1151"/>
    </location>
</feature>